<gene>
    <name evidence="2" type="ORF">SHKM778_67560</name>
</gene>
<name>A0AAT9HSV6_9ACTN</name>
<feature type="domain" description="Metalloprotease TldD/E C-terminal" evidence="1">
    <location>
        <begin position="12"/>
        <end position="100"/>
    </location>
</feature>
<dbReference type="PANTHER" id="PTHR43666">
    <property type="entry name" value="TLDD PROTEIN"/>
    <property type="match status" value="1"/>
</dbReference>
<organism evidence="2">
    <name type="scientific">Streptomyces haneummycinicus</name>
    <dbReference type="NCBI Taxonomy" id="3074435"/>
    <lineage>
        <taxon>Bacteria</taxon>
        <taxon>Bacillati</taxon>
        <taxon>Actinomycetota</taxon>
        <taxon>Actinomycetes</taxon>
        <taxon>Kitasatosporales</taxon>
        <taxon>Streptomycetaceae</taxon>
        <taxon>Streptomyces</taxon>
    </lineage>
</organism>
<dbReference type="Pfam" id="PF19289">
    <property type="entry name" value="PmbA_TldD_3rd"/>
    <property type="match status" value="1"/>
</dbReference>
<proteinExistence type="predicted"/>
<dbReference type="GO" id="GO:0008237">
    <property type="term" value="F:metallopeptidase activity"/>
    <property type="evidence" value="ECO:0007669"/>
    <property type="project" value="InterPro"/>
</dbReference>
<dbReference type="EMBL" id="AP035768">
    <property type="protein sequence ID" value="BFO20368.1"/>
    <property type="molecule type" value="Genomic_DNA"/>
</dbReference>
<evidence type="ECO:0000259" key="1">
    <source>
        <dbReference type="Pfam" id="PF19289"/>
    </source>
</evidence>
<dbReference type="PANTHER" id="PTHR43666:SF1">
    <property type="entry name" value="CONSERVED PROTEIN"/>
    <property type="match status" value="1"/>
</dbReference>
<dbReference type="InterPro" id="IPR045569">
    <property type="entry name" value="Metalloprtase-TldD/E_C"/>
</dbReference>
<accession>A0AAT9HSV6</accession>
<sequence length="106" mass="11699">MVAATDQRGPSLLLTCLWYIREVDPATLLLTGLTRDGVYLVENGEVTGAVNNFRFNESPVDLLGRAVEAGRTEKTLPREWGDWFTRAAMPALRVPDFNMSSVSQGV</sequence>
<dbReference type="InterPro" id="IPR036059">
    <property type="entry name" value="TldD/PmbA_sf"/>
</dbReference>
<reference evidence="2" key="2">
    <citation type="submission" date="2024-07" db="EMBL/GenBank/DDBJ databases">
        <title>Streptomyces haneummycinica sp. nov., a new antibiotic-producing actinobacterium isolated from marine sediment.</title>
        <authorList>
            <person name="Uemura M."/>
            <person name="Hamada M."/>
            <person name="Hirano S."/>
            <person name="Kobayashi K."/>
            <person name="Ohshiro T."/>
            <person name="Kobayashi T."/>
            <person name="Terahara T."/>
        </authorList>
    </citation>
    <scope>NUCLEOTIDE SEQUENCE</scope>
    <source>
        <strain evidence="2">KM77-8</strain>
    </source>
</reference>
<dbReference type="GO" id="GO:0006508">
    <property type="term" value="P:proteolysis"/>
    <property type="evidence" value="ECO:0007669"/>
    <property type="project" value="InterPro"/>
</dbReference>
<dbReference type="SUPFAM" id="SSF111283">
    <property type="entry name" value="Putative modulator of DNA gyrase, PmbA/TldD"/>
    <property type="match status" value="1"/>
</dbReference>
<protein>
    <recommendedName>
        <fullName evidence="1">Metalloprotease TldD/E C-terminal domain-containing protein</fullName>
    </recommendedName>
</protein>
<dbReference type="AlphaFoldDB" id="A0AAT9HSV6"/>
<reference evidence="2" key="1">
    <citation type="submission" date="2024-06" db="EMBL/GenBank/DDBJ databases">
        <authorList>
            <consortium name="consrtm"/>
            <person name="Uemura M."/>
            <person name="Terahara T."/>
        </authorList>
    </citation>
    <scope>NUCLEOTIDE SEQUENCE</scope>
    <source>
        <strain evidence="2">KM77-8</strain>
    </source>
</reference>
<evidence type="ECO:0000313" key="2">
    <source>
        <dbReference type="EMBL" id="BFO20368.1"/>
    </source>
</evidence>